<keyword evidence="1 2" id="KW-0472">Membrane</keyword>
<dbReference type="Proteomes" id="UP000585258">
    <property type="component" value="Unassembled WGS sequence"/>
</dbReference>
<name>A0A7X0SDA4_9CLOT</name>
<sequence length="395" mass="46598">MKKYRYFIIPIICTIIFAFAFNVILDKKYEEVKDKKDLGTIKHTPDHKIRDKGVLLKDEMHYESDLILLGSSELANLVDQNPVNVFPFKGAEYDVSIYGTAHTQSLHHTAMLNSISNLNSDDKIAIIVSAQWFQYEEGTGRDSFTPNFSEQQFYKIFNNDKISKESKIYYAERISEILKQGDTFVEERIYANLYSKDNILSKIALSLLSPYYEFKEYMLDTKDKVQTIKVFETLNNKKDTNIKVINWEEEYEKAEIEGTSKVTNNYMNVEDSYYDKYLRARYDELNGYWENVDLLKSKEVQDYELFLNISSELGVKPLIILAPVNGIYYDYIGLTKEERNLFYNNIEQMAKEKGFDVLNLQSKEYEKYYLTDVMHLGWKGWLNVDEEMYKHFNKE</sequence>
<feature type="transmembrane region" description="Helical" evidence="2">
    <location>
        <begin position="6"/>
        <end position="25"/>
    </location>
</feature>
<keyword evidence="2" id="KW-1133">Transmembrane helix</keyword>
<evidence type="ECO:0000256" key="1">
    <source>
        <dbReference type="PIRNR" id="PIRNR021438"/>
    </source>
</evidence>
<organism evidence="3 4">
    <name type="scientific">Clostridium gasigenes</name>
    <dbReference type="NCBI Taxonomy" id="94869"/>
    <lineage>
        <taxon>Bacteria</taxon>
        <taxon>Bacillati</taxon>
        <taxon>Bacillota</taxon>
        <taxon>Clostridia</taxon>
        <taxon>Eubacteriales</taxon>
        <taxon>Clostridiaceae</taxon>
        <taxon>Clostridium</taxon>
    </lineage>
</organism>
<evidence type="ECO:0000313" key="3">
    <source>
        <dbReference type="EMBL" id="MBB6713486.1"/>
    </source>
</evidence>
<evidence type="ECO:0000313" key="4">
    <source>
        <dbReference type="Proteomes" id="UP000585258"/>
    </source>
</evidence>
<evidence type="ECO:0000256" key="2">
    <source>
        <dbReference type="SAM" id="Phobius"/>
    </source>
</evidence>
<dbReference type="Pfam" id="PF04914">
    <property type="entry name" value="DltD"/>
    <property type="match status" value="1"/>
</dbReference>
<dbReference type="SUPFAM" id="SSF52266">
    <property type="entry name" value="SGNH hydrolase"/>
    <property type="match status" value="1"/>
</dbReference>
<accession>A0A7X0SDA4</accession>
<dbReference type="PANTHER" id="PTHR40039:SF1">
    <property type="entry name" value="PROTEIN DLTD"/>
    <property type="match status" value="1"/>
</dbReference>
<dbReference type="InterPro" id="IPR023896">
    <property type="entry name" value="LTA_DltD"/>
</dbReference>
<comment type="similarity">
    <text evidence="1">Belongs to the DltD family.</text>
</comment>
<dbReference type="EMBL" id="JACKWY010000001">
    <property type="protein sequence ID" value="MBB6713486.1"/>
    <property type="molecule type" value="Genomic_DNA"/>
</dbReference>
<dbReference type="GO" id="GO:0005886">
    <property type="term" value="C:plasma membrane"/>
    <property type="evidence" value="ECO:0007669"/>
    <property type="project" value="UniProtKB-UniRule"/>
</dbReference>
<comment type="caution">
    <text evidence="3">The sequence shown here is derived from an EMBL/GenBank/DDBJ whole genome shotgun (WGS) entry which is preliminary data.</text>
</comment>
<dbReference type="UniPathway" id="UPA00556"/>
<proteinExistence type="inferred from homology"/>
<dbReference type="PANTHER" id="PTHR40039">
    <property type="entry name" value="PROTEIN DLTD"/>
    <property type="match status" value="1"/>
</dbReference>
<dbReference type="PIRSF" id="PIRSF021438">
    <property type="entry name" value="DltD"/>
    <property type="match status" value="1"/>
</dbReference>
<protein>
    <recommendedName>
        <fullName evidence="1">Protein DltD</fullName>
    </recommendedName>
</protein>
<comment type="pathway">
    <text evidence="1">Cell wall biogenesis; lipoteichoic acid biosynthesis.</text>
</comment>
<dbReference type="AlphaFoldDB" id="A0A7X0SDA4"/>
<gene>
    <name evidence="3" type="primary">dltD</name>
    <name evidence="3" type="ORF">H7E68_01900</name>
</gene>
<dbReference type="NCBIfam" id="TIGR04092">
    <property type="entry name" value="LTA_DltD"/>
    <property type="match status" value="1"/>
</dbReference>
<keyword evidence="1" id="KW-1003">Cell membrane</keyword>
<dbReference type="RefSeq" id="WP_185163295.1">
    <property type="nucleotide sequence ID" value="NZ_JACKWY010000001.1"/>
</dbReference>
<dbReference type="InterPro" id="IPR006998">
    <property type="entry name" value="DltD"/>
</dbReference>
<reference evidence="3 4" key="1">
    <citation type="submission" date="2020-08" db="EMBL/GenBank/DDBJ databases">
        <title>Clostridia isolated from Swiss meat.</title>
        <authorList>
            <person name="Wambui J."/>
            <person name="Stevens M.J.A."/>
            <person name="Stephan R."/>
        </authorList>
    </citation>
    <scope>NUCLEOTIDE SEQUENCE [LARGE SCALE GENOMIC DNA]</scope>
    <source>
        <strain evidence="3 4">CM001</strain>
    </source>
</reference>
<dbReference type="GO" id="GO:0070395">
    <property type="term" value="P:lipoteichoic acid biosynthetic process"/>
    <property type="evidence" value="ECO:0007669"/>
    <property type="project" value="UniProtKB-UniRule"/>
</dbReference>
<keyword evidence="2" id="KW-0812">Transmembrane</keyword>